<evidence type="ECO:0000259" key="1">
    <source>
        <dbReference type="Pfam" id="PF21530"/>
    </source>
</evidence>
<dbReference type="InterPro" id="IPR049163">
    <property type="entry name" value="Pif1-like_2B_dom"/>
</dbReference>
<gene>
    <name evidence="2" type="primary">SETMAR</name>
    <name evidence="2" type="ORF">EVAR_33064_1</name>
</gene>
<evidence type="ECO:0000313" key="2">
    <source>
        <dbReference type="EMBL" id="GBP54595.1"/>
    </source>
</evidence>
<keyword evidence="3" id="KW-1185">Reference proteome</keyword>
<feature type="domain" description="DNA helicase Pif1-like 2B" evidence="1">
    <location>
        <begin position="213"/>
        <end position="258"/>
    </location>
</feature>
<dbReference type="GO" id="GO:0008168">
    <property type="term" value="F:methyltransferase activity"/>
    <property type="evidence" value="ECO:0007669"/>
    <property type="project" value="UniProtKB-KW"/>
</dbReference>
<dbReference type="OrthoDB" id="272985at2759"/>
<dbReference type="Proteomes" id="UP000299102">
    <property type="component" value="Unassembled WGS sequence"/>
</dbReference>
<dbReference type="Pfam" id="PF21530">
    <property type="entry name" value="Pif1_2B_dom"/>
    <property type="match status" value="1"/>
</dbReference>
<name>A0A4C1WX02_EUMVA</name>
<sequence length="408" mass="46104">MNLALVDLLRIKTMPFWKKLSEIGTTQLEIDHKTVLTHLNKAGYTKKLNTWDPHELTERNLMNRVHICDSLLKRNEMEPFSKRLITVKNLSSNEPLGRARRARRGAALIDLCPRPQSKQIVFYKMYPARRGRGCADSSMSSRHGDAERGAVRFLVTPSTLLIKINLAIKKILKSTDVNSINHAIQKEIAGDSVTYQSIDSVMNADEVVNYPIELLNSSDLPGVPPHKLSLKKDVPIILLQNVNASRFCNRLRLVVKKLMSNVIEATSGKSKGEDVFIPLIRIIPTDLPFDFQRLHLPIRLALSIIINKARRPRLITSSVRVESRKATLFPWPVVICCMLTNRGDGDLAQAHAECSPRRPRTCALYANGGSQVVRVGRFDRDGTVCRWVSTHDYLRYEPHPLIIDRTAA</sequence>
<organism evidence="2 3">
    <name type="scientific">Eumeta variegata</name>
    <name type="common">Bagworm moth</name>
    <name type="synonym">Eumeta japonica</name>
    <dbReference type="NCBI Taxonomy" id="151549"/>
    <lineage>
        <taxon>Eukaryota</taxon>
        <taxon>Metazoa</taxon>
        <taxon>Ecdysozoa</taxon>
        <taxon>Arthropoda</taxon>
        <taxon>Hexapoda</taxon>
        <taxon>Insecta</taxon>
        <taxon>Pterygota</taxon>
        <taxon>Neoptera</taxon>
        <taxon>Endopterygota</taxon>
        <taxon>Lepidoptera</taxon>
        <taxon>Glossata</taxon>
        <taxon>Ditrysia</taxon>
        <taxon>Tineoidea</taxon>
        <taxon>Psychidae</taxon>
        <taxon>Oiketicinae</taxon>
        <taxon>Eumeta</taxon>
    </lineage>
</organism>
<keyword evidence="2" id="KW-0489">Methyltransferase</keyword>
<dbReference type="STRING" id="151549.A0A4C1WX02"/>
<dbReference type="PANTHER" id="PTHR10492">
    <property type="match status" value="1"/>
</dbReference>
<accession>A0A4C1WX02</accession>
<evidence type="ECO:0000313" key="3">
    <source>
        <dbReference type="Proteomes" id="UP000299102"/>
    </source>
</evidence>
<keyword evidence="2" id="KW-0808">Transferase</keyword>
<reference evidence="2 3" key="1">
    <citation type="journal article" date="2019" name="Commun. Biol.">
        <title>The bagworm genome reveals a unique fibroin gene that provides high tensile strength.</title>
        <authorList>
            <person name="Kono N."/>
            <person name="Nakamura H."/>
            <person name="Ohtoshi R."/>
            <person name="Tomita M."/>
            <person name="Numata K."/>
            <person name="Arakawa K."/>
        </authorList>
    </citation>
    <scope>NUCLEOTIDE SEQUENCE [LARGE SCALE GENOMIC DNA]</scope>
</reference>
<dbReference type="EMBL" id="BGZK01000650">
    <property type="protein sequence ID" value="GBP54595.1"/>
    <property type="molecule type" value="Genomic_DNA"/>
</dbReference>
<protein>
    <submittedName>
        <fullName evidence="2">Histone-lysine N-methyltransferase SETMAR</fullName>
    </submittedName>
</protein>
<dbReference type="AlphaFoldDB" id="A0A4C1WX02"/>
<proteinExistence type="predicted"/>
<comment type="caution">
    <text evidence="2">The sequence shown here is derived from an EMBL/GenBank/DDBJ whole genome shotgun (WGS) entry which is preliminary data.</text>
</comment>
<dbReference type="PANTHER" id="PTHR10492:SF57">
    <property type="entry name" value="ATP-DEPENDENT DNA HELICASE"/>
    <property type="match status" value="1"/>
</dbReference>
<dbReference type="GO" id="GO:0032259">
    <property type="term" value="P:methylation"/>
    <property type="evidence" value="ECO:0007669"/>
    <property type="project" value="UniProtKB-KW"/>
</dbReference>